<evidence type="ECO:0000313" key="2">
    <source>
        <dbReference type="Proteomes" id="UP001218218"/>
    </source>
</evidence>
<dbReference type="Proteomes" id="UP001218218">
    <property type="component" value="Unassembled WGS sequence"/>
</dbReference>
<comment type="caution">
    <text evidence="1">The sequence shown here is derived from an EMBL/GenBank/DDBJ whole genome shotgun (WGS) entry which is preliminary data.</text>
</comment>
<dbReference type="EMBL" id="JARIHO010000037">
    <property type="protein sequence ID" value="KAJ7330421.1"/>
    <property type="molecule type" value="Genomic_DNA"/>
</dbReference>
<gene>
    <name evidence="1" type="ORF">DFH08DRAFT_815329</name>
</gene>
<dbReference type="AlphaFoldDB" id="A0AAD7EKM9"/>
<protein>
    <submittedName>
        <fullName evidence="1">Uncharacterized protein</fullName>
    </submittedName>
</protein>
<name>A0AAD7EKM9_9AGAR</name>
<evidence type="ECO:0000313" key="1">
    <source>
        <dbReference type="EMBL" id="KAJ7330421.1"/>
    </source>
</evidence>
<proteinExistence type="predicted"/>
<reference evidence="1" key="1">
    <citation type="submission" date="2023-03" db="EMBL/GenBank/DDBJ databases">
        <title>Massive genome expansion in bonnet fungi (Mycena s.s.) driven by repeated elements and novel gene families across ecological guilds.</title>
        <authorList>
            <consortium name="Lawrence Berkeley National Laboratory"/>
            <person name="Harder C.B."/>
            <person name="Miyauchi S."/>
            <person name="Viragh M."/>
            <person name="Kuo A."/>
            <person name="Thoen E."/>
            <person name="Andreopoulos B."/>
            <person name="Lu D."/>
            <person name="Skrede I."/>
            <person name="Drula E."/>
            <person name="Henrissat B."/>
            <person name="Morin E."/>
            <person name="Kohler A."/>
            <person name="Barry K."/>
            <person name="LaButti K."/>
            <person name="Morin E."/>
            <person name="Salamov A."/>
            <person name="Lipzen A."/>
            <person name="Mereny Z."/>
            <person name="Hegedus B."/>
            <person name="Baldrian P."/>
            <person name="Stursova M."/>
            <person name="Weitz H."/>
            <person name="Taylor A."/>
            <person name="Grigoriev I.V."/>
            <person name="Nagy L.G."/>
            <person name="Martin F."/>
            <person name="Kauserud H."/>
        </authorList>
    </citation>
    <scope>NUCLEOTIDE SEQUENCE</scope>
    <source>
        <strain evidence="1">CBHHK002</strain>
    </source>
</reference>
<sequence length="196" mass="22493">MADTLQRLTLPSLSSLEVVVVLPYKWNPPVIWNQMAFHRFCIHSESYKTLRTLFLLHVAVAPADLFDCLAELKVLREFVVADHPAVGDTPEHVLLTDQVFRRLAEHSPAPRLIPELAVFGCLSLLRFDEAVYLDFVRSRVDHRKGSEFESHIRWHSSSARELNPAVSEELQRLSKEQGFMGSIDAANEQEMQTFFY</sequence>
<accession>A0AAD7EKM9</accession>
<organism evidence="1 2">
    <name type="scientific">Mycena albidolilacea</name>
    <dbReference type="NCBI Taxonomy" id="1033008"/>
    <lineage>
        <taxon>Eukaryota</taxon>
        <taxon>Fungi</taxon>
        <taxon>Dikarya</taxon>
        <taxon>Basidiomycota</taxon>
        <taxon>Agaricomycotina</taxon>
        <taxon>Agaricomycetes</taxon>
        <taxon>Agaricomycetidae</taxon>
        <taxon>Agaricales</taxon>
        <taxon>Marasmiineae</taxon>
        <taxon>Mycenaceae</taxon>
        <taxon>Mycena</taxon>
    </lineage>
</organism>
<keyword evidence="2" id="KW-1185">Reference proteome</keyword>